<organism evidence="1 2">
    <name type="scientific">Rotaria socialis</name>
    <dbReference type="NCBI Taxonomy" id="392032"/>
    <lineage>
        <taxon>Eukaryota</taxon>
        <taxon>Metazoa</taxon>
        <taxon>Spiralia</taxon>
        <taxon>Gnathifera</taxon>
        <taxon>Rotifera</taxon>
        <taxon>Eurotatoria</taxon>
        <taxon>Bdelloidea</taxon>
        <taxon>Philodinida</taxon>
        <taxon>Philodinidae</taxon>
        <taxon>Rotaria</taxon>
    </lineage>
</organism>
<protein>
    <recommendedName>
        <fullName evidence="3">Transposase</fullName>
    </recommendedName>
</protein>
<keyword evidence="2" id="KW-1185">Reference proteome</keyword>
<evidence type="ECO:0000313" key="1">
    <source>
        <dbReference type="EMBL" id="CAF4818709.1"/>
    </source>
</evidence>
<name>A0A821Q3B6_9BILA</name>
<evidence type="ECO:0000313" key="2">
    <source>
        <dbReference type="Proteomes" id="UP000663873"/>
    </source>
</evidence>
<reference evidence="1" key="1">
    <citation type="submission" date="2021-02" db="EMBL/GenBank/DDBJ databases">
        <authorList>
            <person name="Nowell W R."/>
        </authorList>
    </citation>
    <scope>NUCLEOTIDE SEQUENCE</scope>
</reference>
<dbReference type="EMBL" id="CAJOBP010052534">
    <property type="protein sequence ID" value="CAF4818709.1"/>
    <property type="molecule type" value="Genomic_DNA"/>
</dbReference>
<dbReference type="AlphaFoldDB" id="A0A821Q3B6"/>
<evidence type="ECO:0008006" key="3">
    <source>
        <dbReference type="Google" id="ProtNLM"/>
    </source>
</evidence>
<proteinExistence type="predicted"/>
<comment type="caution">
    <text evidence="1">The sequence shown here is derived from an EMBL/GenBank/DDBJ whole genome shotgun (WGS) entry which is preliminary data.</text>
</comment>
<feature type="non-terminal residue" evidence="1">
    <location>
        <position position="1"/>
    </location>
</feature>
<accession>A0A821Q3B6</accession>
<dbReference type="Proteomes" id="UP000663873">
    <property type="component" value="Unassembled WGS sequence"/>
</dbReference>
<sequence length="48" mass="6028">MRTNNNAEAFHSHFNRRVQITHPNMWSFIKFLQREENRFHHLRIQCYA</sequence>
<gene>
    <name evidence="1" type="ORF">UJA718_LOCUS42065</name>
</gene>